<evidence type="ECO:0008006" key="4">
    <source>
        <dbReference type="Google" id="ProtNLM"/>
    </source>
</evidence>
<organism evidence="2 3">
    <name type="scientific">Lactuca sativa</name>
    <name type="common">Garden lettuce</name>
    <dbReference type="NCBI Taxonomy" id="4236"/>
    <lineage>
        <taxon>Eukaryota</taxon>
        <taxon>Viridiplantae</taxon>
        <taxon>Streptophyta</taxon>
        <taxon>Embryophyta</taxon>
        <taxon>Tracheophyta</taxon>
        <taxon>Spermatophyta</taxon>
        <taxon>Magnoliopsida</taxon>
        <taxon>eudicotyledons</taxon>
        <taxon>Gunneridae</taxon>
        <taxon>Pentapetalae</taxon>
        <taxon>asterids</taxon>
        <taxon>campanulids</taxon>
        <taxon>Asterales</taxon>
        <taxon>Asteraceae</taxon>
        <taxon>Cichorioideae</taxon>
        <taxon>Cichorieae</taxon>
        <taxon>Lactucinae</taxon>
        <taxon>Lactuca</taxon>
    </lineage>
</organism>
<reference evidence="2 3" key="1">
    <citation type="journal article" date="2017" name="Nat. Commun.">
        <title>Genome assembly with in vitro proximity ligation data and whole-genome triplication in lettuce.</title>
        <authorList>
            <person name="Reyes-Chin-Wo S."/>
            <person name="Wang Z."/>
            <person name="Yang X."/>
            <person name="Kozik A."/>
            <person name="Arikit S."/>
            <person name="Song C."/>
            <person name="Xia L."/>
            <person name="Froenicke L."/>
            <person name="Lavelle D.O."/>
            <person name="Truco M.J."/>
            <person name="Xia R."/>
            <person name="Zhu S."/>
            <person name="Xu C."/>
            <person name="Xu H."/>
            <person name="Xu X."/>
            <person name="Cox K."/>
            <person name="Korf I."/>
            <person name="Meyers B.C."/>
            <person name="Michelmore R.W."/>
        </authorList>
    </citation>
    <scope>NUCLEOTIDE SEQUENCE [LARGE SCALE GENOMIC DNA]</scope>
    <source>
        <strain evidence="3">cv. Salinas</strain>
        <tissue evidence="2">Seedlings</tissue>
    </source>
</reference>
<protein>
    <recommendedName>
        <fullName evidence="4">Reverse transcriptase zinc-binding domain-containing protein</fullName>
    </recommendedName>
</protein>
<accession>A0A9R1VAB8</accession>
<dbReference type="AlphaFoldDB" id="A0A9R1VAB8"/>
<name>A0A9R1VAB8_LACSA</name>
<comment type="caution">
    <text evidence="2">The sequence shown here is derived from an EMBL/GenBank/DDBJ whole genome shotgun (WGS) entry which is preliminary data.</text>
</comment>
<dbReference type="EMBL" id="NBSK02000006">
    <property type="protein sequence ID" value="KAJ0202333.1"/>
    <property type="molecule type" value="Genomic_DNA"/>
</dbReference>
<gene>
    <name evidence="2" type="ORF">LSAT_V11C600325370</name>
</gene>
<keyword evidence="1" id="KW-0472">Membrane</keyword>
<dbReference type="Proteomes" id="UP000235145">
    <property type="component" value="Unassembled WGS sequence"/>
</dbReference>
<evidence type="ECO:0000313" key="3">
    <source>
        <dbReference type="Proteomes" id="UP000235145"/>
    </source>
</evidence>
<keyword evidence="3" id="KW-1185">Reference proteome</keyword>
<proteinExistence type="predicted"/>
<feature type="transmembrane region" description="Helical" evidence="1">
    <location>
        <begin position="20"/>
        <end position="46"/>
    </location>
</feature>
<keyword evidence="1" id="KW-0812">Transmembrane</keyword>
<evidence type="ECO:0000256" key="1">
    <source>
        <dbReference type="SAM" id="Phobius"/>
    </source>
</evidence>
<evidence type="ECO:0000313" key="2">
    <source>
        <dbReference type="EMBL" id="KAJ0202333.1"/>
    </source>
</evidence>
<keyword evidence="1" id="KW-1133">Transmembrane helix</keyword>
<sequence length="110" mass="13083">MKEVDVVDHILLDCPLLFDTLVWIFNWCDILFQIFLSISDFVNFAATRGNYPKERKIFLAICYAYLRCVWKARNGVWFNRLQVNSSKLADNVISFIFNLMKRKGNFDNYK</sequence>